<proteinExistence type="predicted"/>
<dbReference type="PANTHER" id="PTHR40470">
    <property type="entry name" value="PHYTANOYL-COA DIOXYGENASE FAMILY PROTEIN (AFU_ORTHOLOGUE AFUA_2G15850)"/>
    <property type="match status" value="1"/>
</dbReference>
<dbReference type="AlphaFoldDB" id="A0A9P4MRW6"/>
<dbReference type="Pfam" id="PF05721">
    <property type="entry name" value="PhyH"/>
    <property type="match status" value="1"/>
</dbReference>
<evidence type="ECO:0000313" key="2">
    <source>
        <dbReference type="EMBL" id="KAF2203469.1"/>
    </source>
</evidence>
<reference evidence="2" key="1">
    <citation type="journal article" date="2020" name="Stud. Mycol.">
        <title>101 Dothideomycetes genomes: a test case for predicting lifestyles and emergence of pathogens.</title>
        <authorList>
            <person name="Haridas S."/>
            <person name="Albert R."/>
            <person name="Binder M."/>
            <person name="Bloem J."/>
            <person name="Labutti K."/>
            <person name="Salamov A."/>
            <person name="Andreopoulos B."/>
            <person name="Baker S."/>
            <person name="Barry K."/>
            <person name="Bills G."/>
            <person name="Bluhm B."/>
            <person name="Cannon C."/>
            <person name="Castanera R."/>
            <person name="Culley D."/>
            <person name="Daum C."/>
            <person name="Ezra D."/>
            <person name="Gonzalez J."/>
            <person name="Henrissat B."/>
            <person name="Kuo A."/>
            <person name="Liang C."/>
            <person name="Lipzen A."/>
            <person name="Lutzoni F."/>
            <person name="Magnuson J."/>
            <person name="Mondo S."/>
            <person name="Nolan M."/>
            <person name="Ohm R."/>
            <person name="Pangilinan J."/>
            <person name="Park H.-J."/>
            <person name="Ramirez L."/>
            <person name="Alfaro M."/>
            <person name="Sun H."/>
            <person name="Tritt A."/>
            <person name="Yoshinaga Y."/>
            <person name="Zwiers L.-H."/>
            <person name="Turgeon B."/>
            <person name="Goodwin S."/>
            <person name="Spatafora J."/>
            <person name="Crous P."/>
            <person name="Grigoriev I."/>
        </authorList>
    </citation>
    <scope>NUCLEOTIDE SEQUENCE</scope>
    <source>
        <strain evidence="2">ATCC 74209</strain>
    </source>
</reference>
<protein>
    <recommendedName>
        <fullName evidence="4">Phytanoyl-CoA dioxygenase</fullName>
    </recommendedName>
</protein>
<dbReference type="EMBL" id="ML993902">
    <property type="protein sequence ID" value="KAF2203469.1"/>
    <property type="molecule type" value="Genomic_DNA"/>
</dbReference>
<dbReference type="Proteomes" id="UP000799536">
    <property type="component" value="Unassembled WGS sequence"/>
</dbReference>
<keyword evidence="3" id="KW-1185">Reference proteome</keyword>
<evidence type="ECO:0008006" key="4">
    <source>
        <dbReference type="Google" id="ProtNLM"/>
    </source>
</evidence>
<gene>
    <name evidence="2" type="ORF">GQ43DRAFT_389968</name>
</gene>
<evidence type="ECO:0000313" key="3">
    <source>
        <dbReference type="Proteomes" id="UP000799536"/>
    </source>
</evidence>
<dbReference type="OrthoDB" id="2106152at2759"/>
<feature type="region of interest" description="Disordered" evidence="1">
    <location>
        <begin position="1"/>
        <end position="22"/>
    </location>
</feature>
<evidence type="ECO:0000256" key="1">
    <source>
        <dbReference type="SAM" id="MobiDB-lite"/>
    </source>
</evidence>
<accession>A0A9P4MRW6</accession>
<dbReference type="Gene3D" id="2.60.120.620">
    <property type="entry name" value="q2cbj1_9rhob like domain"/>
    <property type="match status" value="1"/>
</dbReference>
<feature type="compositionally biased region" description="Low complexity" evidence="1">
    <location>
        <begin position="1"/>
        <end position="15"/>
    </location>
</feature>
<dbReference type="SUPFAM" id="SSF51197">
    <property type="entry name" value="Clavaminate synthase-like"/>
    <property type="match status" value="1"/>
</dbReference>
<dbReference type="InterPro" id="IPR008775">
    <property type="entry name" value="Phytyl_CoA_dOase-like"/>
</dbReference>
<dbReference type="PANTHER" id="PTHR40470:SF1">
    <property type="entry name" value="PHYTANOYL-COA DIOXYGENASE FAMILY PROTEIN (AFU_ORTHOLOGUE AFUA_2G15850)"/>
    <property type="match status" value="1"/>
</dbReference>
<organism evidence="2 3">
    <name type="scientific">Delitschia confertaspora ATCC 74209</name>
    <dbReference type="NCBI Taxonomy" id="1513339"/>
    <lineage>
        <taxon>Eukaryota</taxon>
        <taxon>Fungi</taxon>
        <taxon>Dikarya</taxon>
        <taxon>Ascomycota</taxon>
        <taxon>Pezizomycotina</taxon>
        <taxon>Dothideomycetes</taxon>
        <taxon>Pleosporomycetidae</taxon>
        <taxon>Pleosporales</taxon>
        <taxon>Delitschiaceae</taxon>
        <taxon>Delitschia</taxon>
    </lineage>
</organism>
<sequence length="312" mass="35171">MATITQTQTENQTSTNDDKANLSPLDLLNRDGFVVLPSTLFPNLNKNLDALRSAGARLTSKARAGQWPYIRTLPKQFPPWPSDPSSGIWGVQHLMHPSNPDNLVFAGSYFDKDLVGLVRELIGCEEEELIMELYNMLVRPDNDFALRWHRDDIPASATSEEELSRLQKPGFHAQWNLALYDDSSLIVVPGSHKRARTEEERNADPYEDDMPGQLIVNLQPGEVVFYNNNILHRGKYDSNKERMTLHGSIGTTLGSNERARNVLQHGVGSWVENVDFQGLGDEGIQKRAEGMRERLVRLGREKGDVGFFSKDE</sequence>
<comment type="caution">
    <text evidence="2">The sequence shown here is derived from an EMBL/GenBank/DDBJ whole genome shotgun (WGS) entry which is preliminary data.</text>
</comment>
<name>A0A9P4MRW6_9PLEO</name>